<dbReference type="InterPro" id="IPR037522">
    <property type="entry name" value="HD_GYP_dom"/>
</dbReference>
<dbReference type="InterPro" id="IPR003607">
    <property type="entry name" value="HD/PDEase_dom"/>
</dbReference>
<dbReference type="KEGG" id="manr:MPAN_004240"/>
<protein>
    <submittedName>
        <fullName evidence="1">Two-component system response regulator</fullName>
    </submittedName>
</protein>
<dbReference type="Gene3D" id="3.40.50.2300">
    <property type="match status" value="1"/>
</dbReference>
<dbReference type="SUPFAM" id="SSF109604">
    <property type="entry name" value="HD-domain/PDEase-like"/>
    <property type="match status" value="1"/>
</dbReference>
<organism evidence="1 2">
    <name type="scientific">Mariniplasma anaerobium</name>
    <dbReference type="NCBI Taxonomy" id="2735436"/>
    <lineage>
        <taxon>Bacteria</taxon>
        <taxon>Bacillati</taxon>
        <taxon>Mycoplasmatota</taxon>
        <taxon>Mollicutes</taxon>
        <taxon>Acholeplasmatales</taxon>
        <taxon>Acholeplasmataceae</taxon>
        <taxon>Mariniplasma</taxon>
    </lineage>
</organism>
<gene>
    <name evidence="1" type="ORF">MPAN_004240</name>
</gene>
<dbReference type="InterPro" id="IPR001789">
    <property type="entry name" value="Sig_transdc_resp-reg_receiver"/>
</dbReference>
<dbReference type="Pfam" id="PF13487">
    <property type="entry name" value="HD_5"/>
    <property type="match status" value="1"/>
</dbReference>
<dbReference type="CDD" id="cd17546">
    <property type="entry name" value="REC_hyHK_CKI1_RcsC-like"/>
    <property type="match status" value="1"/>
</dbReference>
<dbReference type="CDD" id="cd00077">
    <property type="entry name" value="HDc"/>
    <property type="match status" value="1"/>
</dbReference>
<reference evidence="1" key="1">
    <citation type="submission" date="2021-01" db="EMBL/GenBank/DDBJ databases">
        <title>Draft genome sequence of Acholeplasmataceae bacterium strain Mahy22.</title>
        <authorList>
            <person name="Watanabe M."/>
            <person name="Kojima H."/>
            <person name="Fukui M."/>
        </authorList>
    </citation>
    <scope>NUCLEOTIDE SEQUENCE</scope>
    <source>
        <strain evidence="1">Mahy22</strain>
    </source>
</reference>
<dbReference type="EMBL" id="AP024412">
    <property type="protein sequence ID" value="BCR35531.1"/>
    <property type="molecule type" value="Genomic_DNA"/>
</dbReference>
<dbReference type="PANTHER" id="PTHR45228:SF8">
    <property type="entry name" value="TWO-COMPONENT RESPONSE REGULATOR-RELATED"/>
    <property type="match status" value="1"/>
</dbReference>
<sequence length="328" mass="37311">MKVLIAEDNRLNRISLTSFLEEIGMEVMAAKDGEEAYKLWETFLPQVLITDLQMPKIDGISLIKKIRQNDNYNYTFIIVVTADKNLEVLEKSFEVGADDYISKPFKKIELQHRVKAAERLIGLFENEHIVYALAQLTETRDLDTGKHIERLSAYSKVLASALKNNPKYSKKISNRFLDNIAISSVLHDIGKVGIPDSILTKPGVFTKDEREIMKEHTMIGFKTIQSIAKKYPKIKYLETAGEIARWHHERFDGTGYPDGLKGENIPVSARIVAVADVYDALRSHRVYKKALTHEESKAVLIEGSGTHFDPDIIDAFLSVENYFSKTKY</sequence>
<dbReference type="AlphaFoldDB" id="A0A7U9XW90"/>
<dbReference type="RefSeq" id="WP_176239972.1">
    <property type="nucleotide sequence ID" value="NZ_AP024412.1"/>
</dbReference>
<dbReference type="Pfam" id="PF00072">
    <property type="entry name" value="Response_reg"/>
    <property type="match status" value="1"/>
</dbReference>
<dbReference type="SMART" id="SM00448">
    <property type="entry name" value="REC"/>
    <property type="match status" value="1"/>
</dbReference>
<evidence type="ECO:0000313" key="2">
    <source>
        <dbReference type="Proteomes" id="UP000620133"/>
    </source>
</evidence>
<dbReference type="SMART" id="SM00471">
    <property type="entry name" value="HDc"/>
    <property type="match status" value="1"/>
</dbReference>
<name>A0A7U9XW90_9MOLU</name>
<dbReference type="InterPro" id="IPR052020">
    <property type="entry name" value="Cyclic_di-GMP/3'3'-cGAMP_PDE"/>
</dbReference>
<keyword evidence="2" id="KW-1185">Reference proteome</keyword>
<evidence type="ECO:0000313" key="1">
    <source>
        <dbReference type="EMBL" id="BCR35531.1"/>
    </source>
</evidence>
<dbReference type="PROSITE" id="PS51832">
    <property type="entry name" value="HD_GYP"/>
    <property type="match status" value="1"/>
</dbReference>
<dbReference type="Gene3D" id="1.10.3210.10">
    <property type="entry name" value="Hypothetical protein af1432"/>
    <property type="match status" value="1"/>
</dbReference>
<accession>A0A7U9XW90</accession>
<dbReference type="PANTHER" id="PTHR45228">
    <property type="entry name" value="CYCLIC DI-GMP PHOSPHODIESTERASE TM_0186-RELATED"/>
    <property type="match status" value="1"/>
</dbReference>
<dbReference type="PROSITE" id="PS50110">
    <property type="entry name" value="RESPONSE_REGULATORY"/>
    <property type="match status" value="1"/>
</dbReference>
<dbReference type="Proteomes" id="UP000620133">
    <property type="component" value="Chromosome"/>
</dbReference>
<dbReference type="GO" id="GO:0000160">
    <property type="term" value="P:phosphorelay signal transduction system"/>
    <property type="evidence" value="ECO:0007669"/>
    <property type="project" value="InterPro"/>
</dbReference>
<proteinExistence type="predicted"/>
<dbReference type="SUPFAM" id="SSF52172">
    <property type="entry name" value="CheY-like"/>
    <property type="match status" value="1"/>
</dbReference>
<dbReference type="InterPro" id="IPR011006">
    <property type="entry name" value="CheY-like_superfamily"/>
</dbReference>